<feature type="chain" id="PRO_5043049112" evidence="1">
    <location>
        <begin position="23"/>
        <end position="265"/>
    </location>
</feature>
<name>A0AAN8G226_TRICO</name>
<gene>
    <name evidence="2" type="ORF">GCK32_004761</name>
</gene>
<protein>
    <submittedName>
        <fullName evidence="2">Uncharacterized protein</fullName>
    </submittedName>
</protein>
<evidence type="ECO:0000256" key="1">
    <source>
        <dbReference type="SAM" id="SignalP"/>
    </source>
</evidence>
<organism evidence="2 3">
    <name type="scientific">Trichostrongylus colubriformis</name>
    <name type="common">Black scour worm</name>
    <dbReference type="NCBI Taxonomy" id="6319"/>
    <lineage>
        <taxon>Eukaryota</taxon>
        <taxon>Metazoa</taxon>
        <taxon>Ecdysozoa</taxon>
        <taxon>Nematoda</taxon>
        <taxon>Chromadorea</taxon>
        <taxon>Rhabditida</taxon>
        <taxon>Rhabditina</taxon>
        <taxon>Rhabditomorpha</taxon>
        <taxon>Strongyloidea</taxon>
        <taxon>Trichostrongylidae</taxon>
        <taxon>Trichostrongylus</taxon>
    </lineage>
</organism>
<evidence type="ECO:0000313" key="3">
    <source>
        <dbReference type="Proteomes" id="UP001331761"/>
    </source>
</evidence>
<keyword evidence="1" id="KW-0732">Signal</keyword>
<reference evidence="2 3" key="1">
    <citation type="submission" date="2019-10" db="EMBL/GenBank/DDBJ databases">
        <title>Assembly and Annotation for the nematode Trichostrongylus colubriformis.</title>
        <authorList>
            <person name="Martin J."/>
        </authorList>
    </citation>
    <scope>NUCLEOTIDE SEQUENCE [LARGE SCALE GENOMIC DNA]</scope>
    <source>
        <strain evidence="2">G859</strain>
        <tissue evidence="2">Whole worm</tissue>
    </source>
</reference>
<dbReference type="Proteomes" id="UP001331761">
    <property type="component" value="Unassembled WGS sequence"/>
</dbReference>
<evidence type="ECO:0000313" key="2">
    <source>
        <dbReference type="EMBL" id="KAK5979198.1"/>
    </source>
</evidence>
<feature type="signal peptide" evidence="1">
    <location>
        <begin position="1"/>
        <end position="22"/>
    </location>
</feature>
<comment type="caution">
    <text evidence="2">The sequence shown here is derived from an EMBL/GenBank/DDBJ whole genome shotgun (WGS) entry which is preliminary data.</text>
</comment>
<dbReference type="EMBL" id="WIXE01008578">
    <property type="protein sequence ID" value="KAK5979198.1"/>
    <property type="molecule type" value="Genomic_DNA"/>
</dbReference>
<keyword evidence="3" id="KW-1185">Reference proteome</keyword>
<dbReference type="AlphaFoldDB" id="A0AAN8G226"/>
<proteinExistence type="predicted"/>
<accession>A0AAN8G226</accession>
<sequence length="265" mass="29480">MTTSHIPLSLFRLLFVLCSSMASQQVTHIDIRMVSEKIGEPVKSVVSEPTDYHYALLAGDHVWMFGRPFFNQPSHNWGQRVALAGTYGVAFNLTNNKWEEPQKFPALTQEENVSEVLFVLNKTIYILLFSAFSELSMKSVHKWTGTAWEPVKLESFPKIAADDPSERVTMVVAEGPHEDSKYLVSNTGRKIRVAQLTLSGGAVNIKHVLDVPEDAAMMSAQAVSAVEAGDRLLIAYGVHGCGFRWEKSRLILLLADDEQYSDGAH</sequence>